<organism evidence="1">
    <name type="scientific">Cucumis melo</name>
    <name type="common">Muskmelon</name>
    <dbReference type="NCBI Taxonomy" id="3656"/>
    <lineage>
        <taxon>Eukaryota</taxon>
        <taxon>Viridiplantae</taxon>
        <taxon>Streptophyta</taxon>
        <taxon>Embryophyta</taxon>
        <taxon>Tracheophyta</taxon>
        <taxon>Spermatophyta</taxon>
        <taxon>Magnoliopsida</taxon>
        <taxon>eudicotyledons</taxon>
        <taxon>Gunneridae</taxon>
        <taxon>Pentapetalae</taxon>
        <taxon>rosids</taxon>
        <taxon>fabids</taxon>
        <taxon>Cucurbitales</taxon>
        <taxon>Cucurbitaceae</taxon>
        <taxon>Benincaseae</taxon>
        <taxon>Cucumis</taxon>
    </lineage>
</organism>
<dbReference type="EnsemblPlants" id="MELO3C003923.2.1">
    <property type="protein sequence ID" value="MELO3C003923.2.1"/>
    <property type="gene ID" value="MELO3C003923.2"/>
</dbReference>
<evidence type="ECO:0000313" key="1">
    <source>
        <dbReference type="EnsemblPlants" id="MELO3C003923.2.1"/>
    </source>
</evidence>
<proteinExistence type="predicted"/>
<protein>
    <submittedName>
        <fullName evidence="1">Uncharacterized protein</fullName>
    </submittedName>
</protein>
<dbReference type="AlphaFoldDB" id="A0A9I9CI26"/>
<name>A0A9I9CI26_CUCME</name>
<reference evidence="1" key="1">
    <citation type="submission" date="2023-03" db="UniProtKB">
        <authorList>
            <consortium name="EnsemblPlants"/>
        </authorList>
    </citation>
    <scope>IDENTIFICATION</scope>
</reference>
<accession>A0A9I9CI26</accession>
<dbReference type="Gramene" id="MELO3C003923.2.1">
    <property type="protein sequence ID" value="MELO3C003923.2.1"/>
    <property type="gene ID" value="MELO3C003923.2"/>
</dbReference>
<sequence length="197" mass="21910">MDRNNKIDSLIQNRNSQKTVGELTDEKCIPNEENQRERAGFVGMIEEMEEMVACSRSASGSAALEIFSGVESVGNTVDADDGAQGRQGFAYKGPITVHRGDKRPTIVQKRRNKGAVTMAYSIRKLGSITNSTHKIALNEIQTKENGQIEVQWQSCKYLKLYARKSVHVPQVTHSSPSQAFLFFHIFNPQNAVLLPSI</sequence>